<comment type="caution">
    <text evidence="1">The sequence shown here is derived from an EMBL/GenBank/DDBJ whole genome shotgun (WGS) entry which is preliminary data.</text>
</comment>
<dbReference type="Proteomes" id="UP001066276">
    <property type="component" value="Chromosome 6"/>
</dbReference>
<protein>
    <submittedName>
        <fullName evidence="1">Uncharacterized protein</fullName>
    </submittedName>
</protein>
<dbReference type="AlphaFoldDB" id="A0AAV7QL36"/>
<evidence type="ECO:0000313" key="2">
    <source>
        <dbReference type="Proteomes" id="UP001066276"/>
    </source>
</evidence>
<accession>A0AAV7QL36</accession>
<name>A0AAV7QL36_PLEWA</name>
<feature type="non-terminal residue" evidence="1">
    <location>
        <position position="66"/>
    </location>
</feature>
<dbReference type="EMBL" id="JANPWB010000010">
    <property type="protein sequence ID" value="KAJ1139991.1"/>
    <property type="molecule type" value="Genomic_DNA"/>
</dbReference>
<sequence>FSLHHVHLMDLLSFLWKLEPYRSVLPRSLFLGNQSRSLFLFLYRLLLGKPSSDQALLPFHLFRALR</sequence>
<gene>
    <name evidence="1" type="ORF">NDU88_006352</name>
</gene>
<proteinExistence type="predicted"/>
<evidence type="ECO:0000313" key="1">
    <source>
        <dbReference type="EMBL" id="KAJ1139991.1"/>
    </source>
</evidence>
<organism evidence="1 2">
    <name type="scientific">Pleurodeles waltl</name>
    <name type="common">Iberian ribbed newt</name>
    <dbReference type="NCBI Taxonomy" id="8319"/>
    <lineage>
        <taxon>Eukaryota</taxon>
        <taxon>Metazoa</taxon>
        <taxon>Chordata</taxon>
        <taxon>Craniata</taxon>
        <taxon>Vertebrata</taxon>
        <taxon>Euteleostomi</taxon>
        <taxon>Amphibia</taxon>
        <taxon>Batrachia</taxon>
        <taxon>Caudata</taxon>
        <taxon>Salamandroidea</taxon>
        <taxon>Salamandridae</taxon>
        <taxon>Pleurodelinae</taxon>
        <taxon>Pleurodeles</taxon>
    </lineage>
</organism>
<reference evidence="1" key="1">
    <citation type="journal article" date="2022" name="bioRxiv">
        <title>Sequencing and chromosome-scale assembly of the giantPleurodeles waltlgenome.</title>
        <authorList>
            <person name="Brown T."/>
            <person name="Elewa A."/>
            <person name="Iarovenko S."/>
            <person name="Subramanian E."/>
            <person name="Araus A.J."/>
            <person name="Petzold A."/>
            <person name="Susuki M."/>
            <person name="Suzuki K.-i.T."/>
            <person name="Hayashi T."/>
            <person name="Toyoda A."/>
            <person name="Oliveira C."/>
            <person name="Osipova E."/>
            <person name="Leigh N.D."/>
            <person name="Simon A."/>
            <person name="Yun M.H."/>
        </authorList>
    </citation>
    <scope>NUCLEOTIDE SEQUENCE</scope>
    <source>
        <strain evidence="1">20211129_DDA</strain>
        <tissue evidence="1">Liver</tissue>
    </source>
</reference>
<keyword evidence="2" id="KW-1185">Reference proteome</keyword>
<feature type="non-terminal residue" evidence="1">
    <location>
        <position position="1"/>
    </location>
</feature>